<accession>A0ABV5GYD8</accession>
<dbReference type="RefSeq" id="WP_290273623.1">
    <property type="nucleotide sequence ID" value="NZ_JAUFQP010000013.1"/>
</dbReference>
<feature type="transmembrane region" description="Helical" evidence="6">
    <location>
        <begin position="308"/>
        <end position="330"/>
    </location>
</feature>
<dbReference type="InterPro" id="IPR002797">
    <property type="entry name" value="Polysacc_synth"/>
</dbReference>
<feature type="transmembrane region" description="Helical" evidence="6">
    <location>
        <begin position="436"/>
        <end position="457"/>
    </location>
</feature>
<feature type="transmembrane region" description="Helical" evidence="6">
    <location>
        <begin position="221"/>
        <end position="240"/>
    </location>
</feature>
<dbReference type="EMBL" id="JBHMFA010000005">
    <property type="protein sequence ID" value="MFB9104642.1"/>
    <property type="molecule type" value="Genomic_DNA"/>
</dbReference>
<keyword evidence="3 6" id="KW-0812">Transmembrane</keyword>
<feature type="transmembrane region" description="Helical" evidence="6">
    <location>
        <begin position="127"/>
        <end position="151"/>
    </location>
</feature>
<sequence>MKISQLKGGAALSYVTIFLTNIVGLLLTPFIIRSLGQSEYGLYTMIGALVGYMSVLDFGLNNTIIRYVAKYKLEDDKHGEENFLAHSFIIYFCISILVTILGVILYYNLDDFYRNSLSFEQIEKAKLMMLILTFNLAISLPGGAFSGICFGYEEFILPKITNIIKYIIRSILVLVILLYGADSVGLVVLDTIMNIVVIGINIYIVFKVLKVRIRLHNINKSLFISILGFSLWLFVFALVNQLRWRFGQFLIGMFYSTSIVAVYAIGSTLGNYYGAFSSAISSVFLPKAIKMTVQNVPKKELTNTFIKISRIILIVLLYIFGGFVICGQYFVHIWVGNGFEMAYYYAVVIMIGLTPILSQGFANNILEAKNLLAYRGVIMLSLTITGTILGYFLLKAFGVMEMIFSVVIFMLIERVVMFFYYQKKTNLDMYRYYKEILPLFICCLLLTSTCLLLDSFLFEDNLIGNLILGLIYTVCYGFCCVLVMTQYEKTLTKSVFFKIPFMKKFQNN</sequence>
<organism evidence="7 8">
    <name type="scientific">Algibacter miyuki</name>
    <dbReference type="NCBI Taxonomy" id="1306933"/>
    <lineage>
        <taxon>Bacteria</taxon>
        <taxon>Pseudomonadati</taxon>
        <taxon>Bacteroidota</taxon>
        <taxon>Flavobacteriia</taxon>
        <taxon>Flavobacteriales</taxon>
        <taxon>Flavobacteriaceae</taxon>
        <taxon>Algibacter</taxon>
    </lineage>
</organism>
<keyword evidence="4 6" id="KW-1133">Transmembrane helix</keyword>
<reference evidence="7 8" key="1">
    <citation type="submission" date="2024-09" db="EMBL/GenBank/DDBJ databases">
        <authorList>
            <person name="Sun Q."/>
            <person name="Mori K."/>
        </authorList>
    </citation>
    <scope>NUCLEOTIDE SEQUENCE [LARGE SCALE GENOMIC DNA]</scope>
    <source>
        <strain evidence="7 8">CECT 8300</strain>
    </source>
</reference>
<dbReference type="PANTHER" id="PTHR30250">
    <property type="entry name" value="PST FAMILY PREDICTED COLANIC ACID TRANSPORTER"/>
    <property type="match status" value="1"/>
</dbReference>
<feature type="transmembrane region" description="Helical" evidence="6">
    <location>
        <begin position="83"/>
        <end position="107"/>
    </location>
</feature>
<feature type="transmembrane region" description="Helical" evidence="6">
    <location>
        <begin position="12"/>
        <end position="34"/>
    </location>
</feature>
<protein>
    <submittedName>
        <fullName evidence="7">Lipopolysaccharide biosynthesis protein</fullName>
    </submittedName>
</protein>
<comment type="caution">
    <text evidence="7">The sequence shown here is derived from an EMBL/GenBank/DDBJ whole genome shotgun (WGS) entry which is preliminary data.</text>
</comment>
<name>A0ABV5GYD8_9FLAO</name>
<evidence type="ECO:0000256" key="1">
    <source>
        <dbReference type="ARBA" id="ARBA00004651"/>
    </source>
</evidence>
<dbReference type="Proteomes" id="UP001589590">
    <property type="component" value="Unassembled WGS sequence"/>
</dbReference>
<evidence type="ECO:0000313" key="7">
    <source>
        <dbReference type="EMBL" id="MFB9104642.1"/>
    </source>
</evidence>
<dbReference type="PANTHER" id="PTHR30250:SF26">
    <property type="entry name" value="PSMA PROTEIN"/>
    <property type="match status" value="1"/>
</dbReference>
<evidence type="ECO:0000256" key="3">
    <source>
        <dbReference type="ARBA" id="ARBA00022692"/>
    </source>
</evidence>
<evidence type="ECO:0000256" key="6">
    <source>
        <dbReference type="SAM" id="Phobius"/>
    </source>
</evidence>
<comment type="subcellular location">
    <subcellularLocation>
        <location evidence="1">Cell membrane</location>
        <topology evidence="1">Multi-pass membrane protein</topology>
    </subcellularLocation>
</comment>
<keyword evidence="2" id="KW-1003">Cell membrane</keyword>
<feature type="transmembrane region" description="Helical" evidence="6">
    <location>
        <begin position="342"/>
        <end position="362"/>
    </location>
</feature>
<feature type="transmembrane region" description="Helical" evidence="6">
    <location>
        <begin position="40"/>
        <end position="62"/>
    </location>
</feature>
<dbReference type="Pfam" id="PF01943">
    <property type="entry name" value="Polysacc_synt"/>
    <property type="match status" value="1"/>
</dbReference>
<feature type="transmembrane region" description="Helical" evidence="6">
    <location>
        <begin position="187"/>
        <end position="209"/>
    </location>
</feature>
<evidence type="ECO:0000256" key="2">
    <source>
        <dbReference type="ARBA" id="ARBA00022475"/>
    </source>
</evidence>
<feature type="transmembrane region" description="Helical" evidence="6">
    <location>
        <begin position="374"/>
        <end position="394"/>
    </location>
</feature>
<feature type="transmembrane region" description="Helical" evidence="6">
    <location>
        <begin position="163"/>
        <end position="181"/>
    </location>
</feature>
<keyword evidence="5 6" id="KW-0472">Membrane</keyword>
<proteinExistence type="predicted"/>
<gene>
    <name evidence="7" type="ORF">ACFFU1_07020</name>
</gene>
<evidence type="ECO:0000313" key="8">
    <source>
        <dbReference type="Proteomes" id="UP001589590"/>
    </source>
</evidence>
<evidence type="ECO:0000256" key="4">
    <source>
        <dbReference type="ARBA" id="ARBA00022989"/>
    </source>
</evidence>
<feature type="transmembrane region" description="Helical" evidence="6">
    <location>
        <begin position="400"/>
        <end position="421"/>
    </location>
</feature>
<evidence type="ECO:0000256" key="5">
    <source>
        <dbReference type="ARBA" id="ARBA00023136"/>
    </source>
</evidence>
<keyword evidence="8" id="KW-1185">Reference proteome</keyword>
<feature type="transmembrane region" description="Helical" evidence="6">
    <location>
        <begin position="463"/>
        <end position="484"/>
    </location>
</feature>
<dbReference type="InterPro" id="IPR050833">
    <property type="entry name" value="Poly_Biosynth_Transport"/>
</dbReference>